<evidence type="ECO:0000256" key="2">
    <source>
        <dbReference type="SAM" id="SignalP"/>
    </source>
</evidence>
<evidence type="ECO:0000313" key="6">
    <source>
        <dbReference type="Proteomes" id="UP000824164"/>
    </source>
</evidence>
<feature type="domain" description="DUF4214" evidence="4">
    <location>
        <begin position="535"/>
        <end position="600"/>
    </location>
</feature>
<name>A0A9D1KXP8_9FIRM</name>
<accession>A0A9D1KXP8</accession>
<dbReference type="InterPro" id="IPR038255">
    <property type="entry name" value="PBS_linker_sf"/>
</dbReference>
<dbReference type="Gene3D" id="2.60.40.3630">
    <property type="match status" value="1"/>
</dbReference>
<dbReference type="Gene3D" id="1.10.3130.20">
    <property type="entry name" value="Phycobilisome linker domain"/>
    <property type="match status" value="2"/>
</dbReference>
<dbReference type="InterPro" id="IPR014044">
    <property type="entry name" value="CAP_dom"/>
</dbReference>
<dbReference type="Pfam" id="PF00188">
    <property type="entry name" value="CAP"/>
    <property type="match status" value="1"/>
</dbReference>
<dbReference type="CDD" id="cd05379">
    <property type="entry name" value="CAP_bacterial"/>
    <property type="match status" value="1"/>
</dbReference>
<dbReference type="EMBL" id="DVLT01000069">
    <property type="protein sequence ID" value="HIU03708.1"/>
    <property type="molecule type" value="Genomic_DNA"/>
</dbReference>
<evidence type="ECO:0000259" key="3">
    <source>
        <dbReference type="Pfam" id="PF00188"/>
    </source>
</evidence>
<evidence type="ECO:0000256" key="1">
    <source>
        <dbReference type="SAM" id="MobiDB-lite"/>
    </source>
</evidence>
<dbReference type="InterPro" id="IPR025282">
    <property type="entry name" value="DUF4214"/>
</dbReference>
<feature type="chain" id="PRO_5038494029" evidence="2">
    <location>
        <begin position="26"/>
        <end position="608"/>
    </location>
</feature>
<reference evidence="5" key="2">
    <citation type="journal article" date="2021" name="PeerJ">
        <title>Extensive microbial diversity within the chicken gut microbiome revealed by metagenomics and culture.</title>
        <authorList>
            <person name="Gilroy R."/>
            <person name="Ravi A."/>
            <person name="Getino M."/>
            <person name="Pursley I."/>
            <person name="Horton D.L."/>
            <person name="Alikhan N.F."/>
            <person name="Baker D."/>
            <person name="Gharbi K."/>
            <person name="Hall N."/>
            <person name="Watson M."/>
            <person name="Adriaenssens E.M."/>
            <person name="Foster-Nyarko E."/>
            <person name="Jarju S."/>
            <person name="Secka A."/>
            <person name="Antonio M."/>
            <person name="Oren A."/>
            <person name="Chaudhuri R.R."/>
            <person name="La Ragione R."/>
            <person name="Hildebrand F."/>
            <person name="Pallen M.J."/>
        </authorList>
    </citation>
    <scope>NUCLEOTIDE SEQUENCE</scope>
    <source>
        <strain evidence="5">CHK187-14744</strain>
    </source>
</reference>
<feature type="signal peptide" evidence="2">
    <location>
        <begin position="1"/>
        <end position="25"/>
    </location>
</feature>
<gene>
    <name evidence="5" type="ORF">IAB63_10705</name>
</gene>
<feature type="domain" description="DUF4214" evidence="4">
    <location>
        <begin position="407"/>
        <end position="472"/>
    </location>
</feature>
<feature type="compositionally biased region" description="Acidic residues" evidence="1">
    <location>
        <begin position="92"/>
        <end position="110"/>
    </location>
</feature>
<proteinExistence type="predicted"/>
<feature type="compositionally biased region" description="Acidic residues" evidence="1">
    <location>
        <begin position="52"/>
        <end position="63"/>
    </location>
</feature>
<comment type="caution">
    <text evidence="5">The sequence shown here is derived from an EMBL/GenBank/DDBJ whole genome shotgun (WGS) entry which is preliminary data.</text>
</comment>
<organism evidence="5 6">
    <name type="scientific">Candidatus Onthocola gallistercoris</name>
    <dbReference type="NCBI Taxonomy" id="2840876"/>
    <lineage>
        <taxon>Bacteria</taxon>
        <taxon>Bacillati</taxon>
        <taxon>Bacillota</taxon>
        <taxon>Bacilli</taxon>
        <taxon>Candidatus Onthocola</taxon>
    </lineage>
</organism>
<dbReference type="AlphaFoldDB" id="A0A9D1KXP8"/>
<dbReference type="PANTHER" id="PTHR31157:SF1">
    <property type="entry name" value="SCP DOMAIN-CONTAINING PROTEIN"/>
    <property type="match status" value="1"/>
</dbReference>
<dbReference type="InterPro" id="IPR035940">
    <property type="entry name" value="CAP_sf"/>
</dbReference>
<feature type="domain" description="SCP" evidence="3">
    <location>
        <begin position="175"/>
        <end position="286"/>
    </location>
</feature>
<protein>
    <submittedName>
        <fullName evidence="5">DUF4214 domain-containing protein</fullName>
    </submittedName>
</protein>
<feature type="region of interest" description="Disordered" evidence="1">
    <location>
        <begin position="43"/>
        <end position="121"/>
    </location>
</feature>
<evidence type="ECO:0000313" key="5">
    <source>
        <dbReference type="EMBL" id="HIU03708.1"/>
    </source>
</evidence>
<dbReference type="Proteomes" id="UP000824164">
    <property type="component" value="Unassembled WGS sequence"/>
</dbReference>
<dbReference type="Pfam" id="PF13946">
    <property type="entry name" value="DUF4214"/>
    <property type="match status" value="2"/>
</dbReference>
<sequence>MRYKKILLAALSVITAFSLVIPTCAAGSTLTLNENTSSLESVLVSESSESFETGDSESTDVPEETASSVSETDESVPETEPSLPSNTLTETGEPESETEESTAEETEEDPSVSTGPSIGEAYSTENIQTGSFSADLGAAWTEAGQIWEKVLQNMPQTYALSDDQTAYLQLQMLIYLNIIRAQNGIEPLALYDPLNAAAVTRAQECVTLFSHTRPNGTDCFTILDEYGIPWGTVGENIAWGYPDVFSVLQGWWNSPGHQANMVDSSFQLLGPGVVENNGTYYWTQLFTGGYTMTQMDLYGVQDYYEVGTSLQDTGLLLVVTYSNGIEAYLPVLDSMISGYNPNVEGEQTVQVNCQGYCMDWTLTVRDSVKAFVSRLYTEILGRNPDASGLTAWTNVLRNGTEQGAKVAQGFIDSTEFKKRQLSDDEYITILYHTFLDREPDSSGLNAWKAVLESGLSRLHVFKGFAESVEFTEICESYGIIRGNAVLTAPMDQNEGVTKFVVRCYRLCLGREADSDGLNAWCNQILTGQNTAKEAAHGFVFSDEFKKKNLSDEDYIRTLYRVFMDREADGDGLNAWLRVLRNGQRREHVFNGFADSNEFREICAEYGIK</sequence>
<reference evidence="5" key="1">
    <citation type="submission" date="2020-10" db="EMBL/GenBank/DDBJ databases">
        <authorList>
            <person name="Gilroy R."/>
        </authorList>
    </citation>
    <scope>NUCLEOTIDE SEQUENCE</scope>
    <source>
        <strain evidence="5">CHK187-14744</strain>
    </source>
</reference>
<evidence type="ECO:0000259" key="4">
    <source>
        <dbReference type="Pfam" id="PF13946"/>
    </source>
</evidence>
<dbReference type="SUPFAM" id="SSF55797">
    <property type="entry name" value="PR-1-like"/>
    <property type="match status" value="1"/>
</dbReference>
<dbReference type="PANTHER" id="PTHR31157">
    <property type="entry name" value="SCP DOMAIN-CONTAINING PROTEIN"/>
    <property type="match status" value="1"/>
</dbReference>
<dbReference type="Gene3D" id="3.40.33.10">
    <property type="entry name" value="CAP"/>
    <property type="match status" value="1"/>
</dbReference>
<keyword evidence="2" id="KW-0732">Signal</keyword>